<name>A0ABQ1URI5_9NOCA</name>
<evidence type="ECO:0000259" key="5">
    <source>
        <dbReference type="PROSITE" id="PS50977"/>
    </source>
</evidence>
<dbReference type="PANTHER" id="PTHR30055">
    <property type="entry name" value="HTH-TYPE TRANSCRIPTIONAL REGULATOR RUTR"/>
    <property type="match status" value="1"/>
</dbReference>
<keyword evidence="2 4" id="KW-0238">DNA-binding</keyword>
<evidence type="ECO:0000313" key="6">
    <source>
        <dbReference type="EMBL" id="GGF24394.1"/>
    </source>
</evidence>
<organism evidence="6 7">
    <name type="scientific">Williamsia phyllosphaerae</name>
    <dbReference type="NCBI Taxonomy" id="885042"/>
    <lineage>
        <taxon>Bacteria</taxon>
        <taxon>Bacillati</taxon>
        <taxon>Actinomycetota</taxon>
        <taxon>Actinomycetes</taxon>
        <taxon>Mycobacteriales</taxon>
        <taxon>Nocardiaceae</taxon>
        <taxon>Williamsia</taxon>
    </lineage>
</organism>
<evidence type="ECO:0000256" key="2">
    <source>
        <dbReference type="ARBA" id="ARBA00023125"/>
    </source>
</evidence>
<dbReference type="PANTHER" id="PTHR30055:SF234">
    <property type="entry name" value="HTH-TYPE TRANSCRIPTIONAL REGULATOR BETI"/>
    <property type="match status" value="1"/>
</dbReference>
<keyword evidence="3" id="KW-0804">Transcription</keyword>
<dbReference type="Pfam" id="PF00440">
    <property type="entry name" value="TetR_N"/>
    <property type="match status" value="1"/>
</dbReference>
<dbReference type="RefSeq" id="WP_188489283.1">
    <property type="nucleotide sequence ID" value="NZ_BMCS01000001.1"/>
</dbReference>
<dbReference type="Proteomes" id="UP000632454">
    <property type="component" value="Unassembled WGS sequence"/>
</dbReference>
<dbReference type="PRINTS" id="PR00455">
    <property type="entry name" value="HTHTETR"/>
</dbReference>
<proteinExistence type="predicted"/>
<dbReference type="PROSITE" id="PS50977">
    <property type="entry name" value="HTH_TETR_2"/>
    <property type="match status" value="1"/>
</dbReference>
<dbReference type="EMBL" id="BMCS01000001">
    <property type="protein sequence ID" value="GGF24394.1"/>
    <property type="molecule type" value="Genomic_DNA"/>
</dbReference>
<gene>
    <name evidence="6" type="ORF">GCM10007298_20360</name>
</gene>
<keyword evidence="7" id="KW-1185">Reference proteome</keyword>
<sequence>MVEPSPLRKTRNTNSPSDQEGAIVAAAAAEFTEVGVRRTSVDEVAKRAGVSRSTLYRRFPNKEALLLAVATSLYLDGMRTLEASIVGLDPKEAIAEAFSVGAQMILKDPLMHRLVIDDAEMKAIMSSSVSAMFIDVVTARTVRALRSVGATRPEEELHEAVEIVVRLVISLLESPATDERRQEPDYVREFARRHLAPMIW</sequence>
<comment type="caution">
    <text evidence="6">The sequence shown here is derived from an EMBL/GenBank/DDBJ whole genome shotgun (WGS) entry which is preliminary data.</text>
</comment>
<reference evidence="7" key="1">
    <citation type="journal article" date="2019" name="Int. J. Syst. Evol. Microbiol.">
        <title>The Global Catalogue of Microorganisms (GCM) 10K type strain sequencing project: providing services to taxonomists for standard genome sequencing and annotation.</title>
        <authorList>
            <consortium name="The Broad Institute Genomics Platform"/>
            <consortium name="The Broad Institute Genome Sequencing Center for Infectious Disease"/>
            <person name="Wu L."/>
            <person name="Ma J."/>
        </authorList>
    </citation>
    <scope>NUCLEOTIDE SEQUENCE [LARGE SCALE GENOMIC DNA]</scope>
    <source>
        <strain evidence="7">CCM 7855</strain>
    </source>
</reference>
<dbReference type="InterPro" id="IPR050109">
    <property type="entry name" value="HTH-type_TetR-like_transc_reg"/>
</dbReference>
<feature type="DNA-binding region" description="H-T-H motif" evidence="4">
    <location>
        <begin position="40"/>
        <end position="59"/>
    </location>
</feature>
<feature type="domain" description="HTH tetR-type" evidence="5">
    <location>
        <begin position="17"/>
        <end position="77"/>
    </location>
</feature>
<dbReference type="SUPFAM" id="SSF46689">
    <property type="entry name" value="Homeodomain-like"/>
    <property type="match status" value="1"/>
</dbReference>
<evidence type="ECO:0000256" key="4">
    <source>
        <dbReference type="PROSITE-ProRule" id="PRU00335"/>
    </source>
</evidence>
<dbReference type="InterPro" id="IPR001647">
    <property type="entry name" value="HTH_TetR"/>
</dbReference>
<evidence type="ECO:0000256" key="3">
    <source>
        <dbReference type="ARBA" id="ARBA00023163"/>
    </source>
</evidence>
<evidence type="ECO:0000256" key="1">
    <source>
        <dbReference type="ARBA" id="ARBA00023015"/>
    </source>
</evidence>
<keyword evidence="1" id="KW-0805">Transcription regulation</keyword>
<protein>
    <submittedName>
        <fullName evidence="6">Transcriptional regulator, TetR family protein</fullName>
    </submittedName>
</protein>
<dbReference type="Gene3D" id="1.10.357.10">
    <property type="entry name" value="Tetracycline Repressor, domain 2"/>
    <property type="match status" value="1"/>
</dbReference>
<dbReference type="InterPro" id="IPR009057">
    <property type="entry name" value="Homeodomain-like_sf"/>
</dbReference>
<evidence type="ECO:0000313" key="7">
    <source>
        <dbReference type="Proteomes" id="UP000632454"/>
    </source>
</evidence>
<accession>A0ABQ1URI5</accession>